<dbReference type="OrthoDB" id="4427992at2"/>
<name>A0A1H9ZX01_9RHOB</name>
<proteinExistence type="predicted"/>
<evidence type="ECO:0000313" key="2">
    <source>
        <dbReference type="EMBL" id="SES86309.1"/>
    </source>
</evidence>
<evidence type="ECO:0000313" key="3">
    <source>
        <dbReference type="Proteomes" id="UP000199180"/>
    </source>
</evidence>
<dbReference type="AlphaFoldDB" id="A0A1H9ZX01"/>
<sequence length="137" mass="15118">MEFFAEILISVLLVCGGIFGLVGSFGLVKLPDQMTRLHAPTKAATLGVGGVLMASMAWFAFFGDQPSWHELLITLFLFMTAPITGLMLAKAHMHLSWHPDELPHCGRDHDWATYGNSADRSLLDARDEAGSQRDHHE</sequence>
<dbReference type="InterPro" id="IPR005133">
    <property type="entry name" value="PhaG_MnhG_YufB"/>
</dbReference>
<feature type="transmembrane region" description="Helical" evidence="1">
    <location>
        <begin position="43"/>
        <end position="62"/>
    </location>
</feature>
<keyword evidence="1" id="KW-0472">Membrane</keyword>
<reference evidence="2 3" key="1">
    <citation type="submission" date="2016-10" db="EMBL/GenBank/DDBJ databases">
        <authorList>
            <person name="de Groot N.N."/>
        </authorList>
    </citation>
    <scope>NUCLEOTIDE SEQUENCE [LARGE SCALE GENOMIC DNA]</scope>
    <source>
        <strain evidence="2 3">DSM 17862</strain>
    </source>
</reference>
<gene>
    <name evidence="2" type="ORF">SAMN04489858_10224</name>
</gene>
<evidence type="ECO:0000256" key="1">
    <source>
        <dbReference type="SAM" id="Phobius"/>
    </source>
</evidence>
<dbReference type="Proteomes" id="UP000199180">
    <property type="component" value="Unassembled WGS sequence"/>
</dbReference>
<keyword evidence="3" id="KW-1185">Reference proteome</keyword>
<feature type="transmembrane region" description="Helical" evidence="1">
    <location>
        <begin position="6"/>
        <end position="31"/>
    </location>
</feature>
<organism evidence="2 3">
    <name type="scientific">Paracoccus homiensis</name>
    <dbReference type="NCBI Taxonomy" id="364199"/>
    <lineage>
        <taxon>Bacteria</taxon>
        <taxon>Pseudomonadati</taxon>
        <taxon>Pseudomonadota</taxon>
        <taxon>Alphaproteobacteria</taxon>
        <taxon>Rhodobacterales</taxon>
        <taxon>Paracoccaceae</taxon>
        <taxon>Paracoccus</taxon>
    </lineage>
</organism>
<dbReference type="GO" id="GO:0015385">
    <property type="term" value="F:sodium:proton antiporter activity"/>
    <property type="evidence" value="ECO:0007669"/>
    <property type="project" value="TreeGrafter"/>
</dbReference>
<accession>A0A1H9ZX01</accession>
<keyword evidence="1" id="KW-0812">Transmembrane</keyword>
<keyword evidence="1" id="KW-1133">Transmembrane helix</keyword>
<dbReference type="PANTHER" id="PTHR34703">
    <property type="entry name" value="ANTIPORTER SUBUNIT MNHG2-RELATED"/>
    <property type="match status" value="1"/>
</dbReference>
<dbReference type="Pfam" id="PF03334">
    <property type="entry name" value="PhaG_MnhG_YufB"/>
    <property type="match status" value="1"/>
</dbReference>
<feature type="transmembrane region" description="Helical" evidence="1">
    <location>
        <begin position="68"/>
        <end position="89"/>
    </location>
</feature>
<dbReference type="NCBIfam" id="NF009316">
    <property type="entry name" value="PRK12674.1-5"/>
    <property type="match status" value="1"/>
</dbReference>
<dbReference type="STRING" id="364199.SAMN04489858_10224"/>
<dbReference type="EMBL" id="FOHO01000002">
    <property type="protein sequence ID" value="SES86309.1"/>
    <property type="molecule type" value="Genomic_DNA"/>
</dbReference>
<dbReference type="NCBIfam" id="TIGR01300">
    <property type="entry name" value="CPA3_mnhG_phaG"/>
    <property type="match status" value="1"/>
</dbReference>
<dbReference type="RefSeq" id="WP_090732254.1">
    <property type="nucleotide sequence ID" value="NZ_CP177219.1"/>
</dbReference>
<protein>
    <submittedName>
        <fullName evidence="2">Multisubunit potassium/proton antiporter, PhaG subunit</fullName>
    </submittedName>
</protein>
<dbReference type="PANTHER" id="PTHR34703:SF1">
    <property type="entry name" value="ANTIPORTER SUBUNIT MNHG2-RELATED"/>
    <property type="match status" value="1"/>
</dbReference>